<evidence type="ECO:0000313" key="4">
    <source>
        <dbReference type="Proteomes" id="UP001236569"/>
    </source>
</evidence>
<evidence type="ECO:0000259" key="2">
    <source>
        <dbReference type="Pfam" id="PF13648"/>
    </source>
</evidence>
<feature type="chain" id="PRO_5047452758" evidence="1">
    <location>
        <begin position="21"/>
        <end position="136"/>
    </location>
</feature>
<dbReference type="Pfam" id="PF13648">
    <property type="entry name" value="Lipocalin_4"/>
    <property type="match status" value="1"/>
</dbReference>
<dbReference type="Proteomes" id="UP001236569">
    <property type="component" value="Unassembled WGS sequence"/>
</dbReference>
<keyword evidence="1" id="KW-0732">Signal</keyword>
<name>A0ABT6YH76_9BACT</name>
<dbReference type="Gene3D" id="2.40.128.360">
    <property type="match status" value="1"/>
</dbReference>
<evidence type="ECO:0000313" key="3">
    <source>
        <dbReference type="EMBL" id="MDI9862958.1"/>
    </source>
</evidence>
<accession>A0ABT6YH76</accession>
<keyword evidence="4" id="KW-1185">Reference proteome</keyword>
<dbReference type="RefSeq" id="WP_283368310.1">
    <property type="nucleotide sequence ID" value="NZ_JASHID010000001.1"/>
</dbReference>
<evidence type="ECO:0000256" key="1">
    <source>
        <dbReference type="SAM" id="SignalP"/>
    </source>
</evidence>
<comment type="caution">
    <text evidence="3">The sequence shown here is derived from an EMBL/GenBank/DDBJ whole genome shotgun (WGS) entry which is preliminary data.</text>
</comment>
<reference evidence="3 4" key="1">
    <citation type="submission" date="2023-05" db="EMBL/GenBank/DDBJ databases">
        <title>Novel species of genus Flectobacillus isolated from stream in China.</title>
        <authorList>
            <person name="Lu H."/>
        </authorList>
    </citation>
    <scope>NUCLEOTIDE SEQUENCE [LARGE SCALE GENOMIC DNA]</scope>
    <source>
        <strain evidence="3 4">DC10W</strain>
    </source>
</reference>
<dbReference type="PROSITE" id="PS51257">
    <property type="entry name" value="PROKAR_LIPOPROTEIN"/>
    <property type="match status" value="1"/>
</dbReference>
<dbReference type="InterPro" id="IPR024311">
    <property type="entry name" value="Lipocalin-like"/>
</dbReference>
<organism evidence="3 4">
    <name type="scientific">Flectobacillus longus</name>
    <dbReference type="NCBI Taxonomy" id="2984207"/>
    <lineage>
        <taxon>Bacteria</taxon>
        <taxon>Pseudomonadati</taxon>
        <taxon>Bacteroidota</taxon>
        <taxon>Cytophagia</taxon>
        <taxon>Cytophagales</taxon>
        <taxon>Flectobacillaceae</taxon>
        <taxon>Flectobacillus</taxon>
    </lineage>
</organism>
<feature type="domain" description="Lipocalin-like" evidence="2">
    <location>
        <begin position="30"/>
        <end position="117"/>
    </location>
</feature>
<sequence length="136" mass="14819">MKIKLILPILFLLFVTSCKKNDDPAPATVVGKWTITSLRSKSTGTFSMDITFNLSADSYIQFNSDGTGVSATANTGQPLTTENFTYKLDGTKITMTSSDKEVSTAEIQTLTSTSLVLYEKRVSGNDVGESWLNCKK</sequence>
<proteinExistence type="predicted"/>
<protein>
    <submittedName>
        <fullName evidence="3">Lipocalin family protein</fullName>
    </submittedName>
</protein>
<gene>
    <name evidence="3" type="ORF">QM480_01375</name>
</gene>
<dbReference type="EMBL" id="JASHID010000001">
    <property type="protein sequence ID" value="MDI9862958.1"/>
    <property type="molecule type" value="Genomic_DNA"/>
</dbReference>
<feature type="signal peptide" evidence="1">
    <location>
        <begin position="1"/>
        <end position="20"/>
    </location>
</feature>